<geneLocation type="plasmid" evidence="2">
    <name>unnamed2</name>
</geneLocation>
<sequence length="60" mass="6686">MNLTIGIVMLVIGLGMIFLGRPRRGEHVRPFLASTAMFVLYPAFTLVFLAMGFLTILMNL</sequence>
<accession>A0A1B2EWS2</accession>
<gene>
    <name evidence="2" type="ORF">BB934_40175</name>
</gene>
<keyword evidence="1" id="KW-0472">Membrane</keyword>
<dbReference type="AlphaFoldDB" id="A0A1B2EWS2"/>
<dbReference type="RefSeq" id="WP_099515313.1">
    <property type="nucleotide sequence ID" value="NZ_CP016619.1"/>
</dbReference>
<evidence type="ECO:0000256" key="1">
    <source>
        <dbReference type="SAM" id="Phobius"/>
    </source>
</evidence>
<keyword evidence="2" id="KW-0614">Plasmid</keyword>
<dbReference type="KEGG" id="moc:BB934_40175"/>
<feature type="transmembrane region" description="Helical" evidence="1">
    <location>
        <begin position="38"/>
        <end position="58"/>
    </location>
</feature>
<proteinExistence type="predicted"/>
<keyword evidence="1" id="KW-0812">Transmembrane</keyword>
<reference evidence="2" key="1">
    <citation type="submission" date="2016-07" db="EMBL/GenBank/DDBJ databases">
        <title>Microvirga ossetica sp. nov. a new species of rhizobia isolated from root nodules of the legume species Vicia alpestris Steven originated from North Ossetia region in the Caucasus.</title>
        <authorList>
            <person name="Safronova V.I."/>
            <person name="Kuznetsova I.G."/>
            <person name="Sazanova A.L."/>
            <person name="Belimov A."/>
            <person name="Andronov E."/>
            <person name="Osledkin Y.S."/>
            <person name="Onishchuk O.P."/>
            <person name="Kurchak O.N."/>
            <person name="Shaposhnikov A.I."/>
            <person name="Willems A."/>
            <person name="Tikhonovich I.A."/>
        </authorList>
    </citation>
    <scope>NUCLEOTIDE SEQUENCE [LARGE SCALE GENOMIC DNA]</scope>
    <source>
        <strain evidence="2">V5/3M</strain>
        <plasmid evidence="2">unnamed2</plasmid>
    </source>
</reference>
<organism evidence="2">
    <name type="scientific">Microvirga ossetica</name>
    <dbReference type="NCBI Taxonomy" id="1882682"/>
    <lineage>
        <taxon>Bacteria</taxon>
        <taxon>Pseudomonadati</taxon>
        <taxon>Pseudomonadota</taxon>
        <taxon>Alphaproteobacteria</taxon>
        <taxon>Hyphomicrobiales</taxon>
        <taxon>Methylobacteriaceae</taxon>
        <taxon>Microvirga</taxon>
    </lineage>
</organism>
<name>A0A1B2EWS2_9HYPH</name>
<evidence type="ECO:0000313" key="2">
    <source>
        <dbReference type="EMBL" id="ANY84423.1"/>
    </source>
</evidence>
<protein>
    <submittedName>
        <fullName evidence="2">Uncharacterized protein</fullName>
    </submittedName>
</protein>
<keyword evidence="1" id="KW-1133">Transmembrane helix</keyword>
<dbReference type="OrthoDB" id="9895429at2"/>
<dbReference type="EMBL" id="CP016619">
    <property type="protein sequence ID" value="ANY84423.1"/>
    <property type="molecule type" value="Genomic_DNA"/>
</dbReference>